<evidence type="ECO:0000256" key="1">
    <source>
        <dbReference type="SAM" id="MobiDB-lite"/>
    </source>
</evidence>
<comment type="caution">
    <text evidence="2">The sequence shown here is derived from an EMBL/GenBank/DDBJ whole genome shotgun (WGS) entry which is preliminary data.</text>
</comment>
<gene>
    <name evidence="2" type="ORF">NDU88_005290</name>
</gene>
<feature type="region of interest" description="Disordered" evidence="1">
    <location>
        <begin position="1"/>
        <end position="59"/>
    </location>
</feature>
<name>A0AAV7TUY1_PLEWA</name>
<dbReference type="EMBL" id="JANPWB010000006">
    <property type="protein sequence ID" value="KAJ1180066.1"/>
    <property type="molecule type" value="Genomic_DNA"/>
</dbReference>
<dbReference type="AlphaFoldDB" id="A0AAV7TUY1"/>
<feature type="compositionally biased region" description="Polar residues" evidence="1">
    <location>
        <begin position="23"/>
        <end position="39"/>
    </location>
</feature>
<reference evidence="2" key="1">
    <citation type="journal article" date="2022" name="bioRxiv">
        <title>Sequencing and chromosome-scale assembly of the giantPleurodeles waltlgenome.</title>
        <authorList>
            <person name="Brown T."/>
            <person name="Elewa A."/>
            <person name="Iarovenko S."/>
            <person name="Subramanian E."/>
            <person name="Araus A.J."/>
            <person name="Petzold A."/>
            <person name="Susuki M."/>
            <person name="Suzuki K.-i.T."/>
            <person name="Hayashi T."/>
            <person name="Toyoda A."/>
            <person name="Oliveira C."/>
            <person name="Osipova E."/>
            <person name="Leigh N.D."/>
            <person name="Simon A."/>
            <person name="Yun M.H."/>
        </authorList>
    </citation>
    <scope>NUCLEOTIDE SEQUENCE</scope>
    <source>
        <strain evidence="2">20211129_DDA</strain>
        <tissue evidence="2">Liver</tissue>
    </source>
</reference>
<dbReference type="Proteomes" id="UP001066276">
    <property type="component" value="Chromosome 3_2"/>
</dbReference>
<sequence length="76" mass="8728">MKQRRRTAGARRVDEKYLPRGTATVTSQIHSKIQLLQESRSQEKQPNRKRTDSGDPDLPLKLVFTETCQEWSGSTV</sequence>
<proteinExistence type="predicted"/>
<accession>A0AAV7TUY1</accession>
<protein>
    <submittedName>
        <fullName evidence="2">Uncharacterized protein</fullName>
    </submittedName>
</protein>
<evidence type="ECO:0000313" key="3">
    <source>
        <dbReference type="Proteomes" id="UP001066276"/>
    </source>
</evidence>
<organism evidence="2 3">
    <name type="scientific">Pleurodeles waltl</name>
    <name type="common">Iberian ribbed newt</name>
    <dbReference type="NCBI Taxonomy" id="8319"/>
    <lineage>
        <taxon>Eukaryota</taxon>
        <taxon>Metazoa</taxon>
        <taxon>Chordata</taxon>
        <taxon>Craniata</taxon>
        <taxon>Vertebrata</taxon>
        <taxon>Euteleostomi</taxon>
        <taxon>Amphibia</taxon>
        <taxon>Batrachia</taxon>
        <taxon>Caudata</taxon>
        <taxon>Salamandroidea</taxon>
        <taxon>Salamandridae</taxon>
        <taxon>Pleurodelinae</taxon>
        <taxon>Pleurodeles</taxon>
    </lineage>
</organism>
<evidence type="ECO:0000313" key="2">
    <source>
        <dbReference type="EMBL" id="KAJ1180066.1"/>
    </source>
</evidence>
<keyword evidence="3" id="KW-1185">Reference proteome</keyword>
<feature type="compositionally biased region" description="Basic and acidic residues" evidence="1">
    <location>
        <begin position="40"/>
        <end position="53"/>
    </location>
</feature>